<dbReference type="InterPro" id="IPR016071">
    <property type="entry name" value="Staphylococal_nuclease_OB-fold"/>
</dbReference>
<reference evidence="2 3" key="1">
    <citation type="submission" date="2020-07" db="EMBL/GenBank/DDBJ databases">
        <title>Stappia sp., F7233, whole genome shotgun sequencing project.</title>
        <authorList>
            <person name="Jiang S."/>
            <person name="Liu Z.W."/>
            <person name="Du Z.J."/>
        </authorList>
    </citation>
    <scope>NUCLEOTIDE SEQUENCE [LARGE SCALE GENOMIC DNA]</scope>
    <source>
        <strain evidence="2 3">F7233</strain>
    </source>
</reference>
<feature type="domain" description="TNase-like" evidence="1">
    <location>
        <begin position="39"/>
        <end position="157"/>
    </location>
</feature>
<comment type="caution">
    <text evidence="2">The sequence shown here is derived from an EMBL/GenBank/DDBJ whole genome shotgun (WGS) entry which is preliminary data.</text>
</comment>
<protein>
    <submittedName>
        <fullName evidence="2">Thermonuclease family protein</fullName>
    </submittedName>
</protein>
<gene>
    <name evidence="2" type="ORF">H2509_01535</name>
</gene>
<dbReference type="SUPFAM" id="SSF50199">
    <property type="entry name" value="Staphylococcal nuclease"/>
    <property type="match status" value="1"/>
</dbReference>
<organism evidence="2 3">
    <name type="scientific">Stappia albiluteola</name>
    <dbReference type="NCBI Taxonomy" id="2758565"/>
    <lineage>
        <taxon>Bacteria</taxon>
        <taxon>Pseudomonadati</taxon>
        <taxon>Pseudomonadota</taxon>
        <taxon>Alphaproteobacteria</taxon>
        <taxon>Hyphomicrobiales</taxon>
        <taxon>Stappiaceae</taxon>
        <taxon>Stappia</taxon>
    </lineage>
</organism>
<dbReference type="AlphaFoldDB" id="A0A839AA38"/>
<dbReference type="PANTHER" id="PTHR12302">
    <property type="entry name" value="EBNA2 BINDING PROTEIN P100"/>
    <property type="match status" value="1"/>
</dbReference>
<dbReference type="Gene3D" id="2.40.50.90">
    <property type="match status" value="1"/>
</dbReference>
<name>A0A839AA38_9HYPH</name>
<dbReference type="Proteomes" id="UP000541109">
    <property type="component" value="Unassembled WGS sequence"/>
</dbReference>
<sequence>MALVAISALVAALNGGSPRFATPAQSGSSHPALIGRASVIDGDTIEIRGERIRFNGIDAPESRQLCQDANGHNYRCGTAAANALATFLARSSPTRCEYVDRDRYGRVVADCYRADGSSVAAWLVRNGHALDWPRYSRGRYAADQRTAKTDRTGIWQGTFEKPWEWRARN</sequence>
<dbReference type="PROSITE" id="PS50830">
    <property type="entry name" value="TNASE_3"/>
    <property type="match status" value="1"/>
</dbReference>
<dbReference type="PANTHER" id="PTHR12302:SF26">
    <property type="entry name" value="BLR1266 PROTEIN"/>
    <property type="match status" value="1"/>
</dbReference>
<dbReference type="Pfam" id="PF00565">
    <property type="entry name" value="SNase"/>
    <property type="match status" value="1"/>
</dbReference>
<accession>A0A839AA38</accession>
<dbReference type="SMART" id="SM00318">
    <property type="entry name" value="SNc"/>
    <property type="match status" value="1"/>
</dbReference>
<evidence type="ECO:0000313" key="2">
    <source>
        <dbReference type="EMBL" id="MBA5775802.1"/>
    </source>
</evidence>
<dbReference type="EMBL" id="JACFXV010000030">
    <property type="protein sequence ID" value="MBA5775802.1"/>
    <property type="molecule type" value="Genomic_DNA"/>
</dbReference>
<proteinExistence type="predicted"/>
<keyword evidence="3" id="KW-1185">Reference proteome</keyword>
<evidence type="ECO:0000259" key="1">
    <source>
        <dbReference type="PROSITE" id="PS50830"/>
    </source>
</evidence>
<evidence type="ECO:0000313" key="3">
    <source>
        <dbReference type="Proteomes" id="UP000541109"/>
    </source>
</evidence>
<dbReference type="InterPro" id="IPR035437">
    <property type="entry name" value="SNase_OB-fold_sf"/>
</dbReference>